<evidence type="ECO:0000256" key="4">
    <source>
        <dbReference type="ARBA" id="ARBA00022771"/>
    </source>
</evidence>
<dbReference type="Pfam" id="PF13912">
    <property type="entry name" value="zf-C2H2_6"/>
    <property type="match status" value="2"/>
</dbReference>
<keyword evidence="3" id="KW-0677">Repeat</keyword>
<dbReference type="GO" id="GO:0008270">
    <property type="term" value="F:zinc ion binding"/>
    <property type="evidence" value="ECO:0007669"/>
    <property type="project" value="UniProtKB-KW"/>
</dbReference>
<keyword evidence="2" id="KW-0479">Metal-binding</keyword>
<proteinExistence type="predicted"/>
<feature type="compositionally biased region" description="Pro residues" evidence="10">
    <location>
        <begin position="76"/>
        <end position="86"/>
    </location>
</feature>
<reference evidence="13" key="1">
    <citation type="submission" date="2014-09" db="EMBL/GenBank/DDBJ databases">
        <authorList>
            <person name="Magalhaes I.L.F."/>
            <person name="Oliveira U."/>
            <person name="Santos F.R."/>
            <person name="Vidigal T.H.D.A."/>
            <person name="Brescovit A.D."/>
            <person name="Santos A.J."/>
        </authorList>
    </citation>
    <scope>NUCLEOTIDE SEQUENCE</scope>
    <source>
        <tissue evidence="13">Shoot tissue taken approximately 20 cm above the soil surface</tissue>
    </source>
</reference>
<keyword evidence="5" id="KW-0862">Zinc</keyword>
<organism evidence="13">
    <name type="scientific">Arundo donax</name>
    <name type="common">Giant reed</name>
    <name type="synonym">Donax arundinaceus</name>
    <dbReference type="NCBI Taxonomy" id="35708"/>
    <lineage>
        <taxon>Eukaryota</taxon>
        <taxon>Viridiplantae</taxon>
        <taxon>Streptophyta</taxon>
        <taxon>Embryophyta</taxon>
        <taxon>Tracheophyta</taxon>
        <taxon>Spermatophyta</taxon>
        <taxon>Magnoliopsida</taxon>
        <taxon>Liliopsida</taxon>
        <taxon>Poales</taxon>
        <taxon>Poaceae</taxon>
        <taxon>PACMAD clade</taxon>
        <taxon>Arundinoideae</taxon>
        <taxon>Arundineae</taxon>
        <taxon>Arundo</taxon>
    </lineage>
</organism>
<feature type="signal peptide" evidence="11">
    <location>
        <begin position="1"/>
        <end position="18"/>
    </location>
</feature>
<feature type="domain" description="C2H2-type" evidence="12">
    <location>
        <begin position="152"/>
        <end position="179"/>
    </location>
</feature>
<dbReference type="Gene3D" id="3.30.160.60">
    <property type="entry name" value="Classic Zinc Finger"/>
    <property type="match status" value="1"/>
</dbReference>
<keyword evidence="4 9" id="KW-0863">Zinc-finger</keyword>
<evidence type="ECO:0000313" key="13">
    <source>
        <dbReference type="EMBL" id="JAD39654.1"/>
    </source>
</evidence>
<dbReference type="PROSITE" id="PS00028">
    <property type="entry name" value="ZINC_FINGER_C2H2_1"/>
    <property type="match status" value="2"/>
</dbReference>
<dbReference type="EMBL" id="GBRH01258241">
    <property type="protein sequence ID" value="JAD39654.1"/>
    <property type="molecule type" value="Transcribed_RNA"/>
</dbReference>
<feature type="domain" description="C2H2-type" evidence="12">
    <location>
        <begin position="49"/>
        <end position="76"/>
    </location>
</feature>
<evidence type="ECO:0000256" key="8">
    <source>
        <dbReference type="ARBA" id="ARBA00023242"/>
    </source>
</evidence>
<comment type="subcellular location">
    <subcellularLocation>
        <location evidence="1">Nucleus</location>
    </subcellularLocation>
</comment>
<evidence type="ECO:0000256" key="10">
    <source>
        <dbReference type="SAM" id="MobiDB-lite"/>
    </source>
</evidence>
<dbReference type="PANTHER" id="PTHR26374">
    <property type="entry name" value="ZINC FINGER PROTEIN ZAT5"/>
    <property type="match status" value="1"/>
</dbReference>
<dbReference type="InterPro" id="IPR036236">
    <property type="entry name" value="Znf_C2H2_sf"/>
</dbReference>
<reference evidence="13" key="2">
    <citation type="journal article" date="2015" name="Data Brief">
        <title>Shoot transcriptome of the giant reed, Arundo donax.</title>
        <authorList>
            <person name="Barrero R.A."/>
            <person name="Guerrero F.D."/>
            <person name="Moolhuijzen P."/>
            <person name="Goolsby J.A."/>
            <person name="Tidwell J."/>
            <person name="Bellgard S.E."/>
            <person name="Bellgard M.I."/>
        </authorList>
    </citation>
    <scope>NUCLEOTIDE SEQUENCE</scope>
    <source>
        <tissue evidence="13">Shoot tissue taken approximately 20 cm above the soil surface</tissue>
    </source>
</reference>
<dbReference type="GO" id="GO:0005634">
    <property type="term" value="C:nucleus"/>
    <property type="evidence" value="ECO:0007669"/>
    <property type="project" value="UniProtKB-SubCell"/>
</dbReference>
<name>A0A0A8ZJU3_ARUDO</name>
<feature type="chain" id="PRO_5002045137" description="C2H2-type domain-containing protein" evidence="11">
    <location>
        <begin position="19"/>
        <end position="246"/>
    </location>
</feature>
<evidence type="ECO:0000256" key="2">
    <source>
        <dbReference type="ARBA" id="ARBA00022723"/>
    </source>
</evidence>
<keyword evidence="6" id="KW-0805">Transcription regulation</keyword>
<feature type="region of interest" description="Disordered" evidence="10">
    <location>
        <begin position="66"/>
        <end position="109"/>
    </location>
</feature>
<evidence type="ECO:0000256" key="6">
    <source>
        <dbReference type="ARBA" id="ARBA00023015"/>
    </source>
</evidence>
<evidence type="ECO:0000256" key="7">
    <source>
        <dbReference type="ARBA" id="ARBA00023163"/>
    </source>
</evidence>
<dbReference type="SMART" id="SM00355">
    <property type="entry name" value="ZnF_C2H2"/>
    <property type="match status" value="2"/>
</dbReference>
<evidence type="ECO:0000256" key="9">
    <source>
        <dbReference type="PROSITE-ProRule" id="PRU00042"/>
    </source>
</evidence>
<dbReference type="SUPFAM" id="SSF57667">
    <property type="entry name" value="beta-beta-alpha zinc fingers"/>
    <property type="match status" value="1"/>
</dbReference>
<accession>A0A0A8ZJU3</accession>
<evidence type="ECO:0000256" key="11">
    <source>
        <dbReference type="SAM" id="SignalP"/>
    </source>
</evidence>
<evidence type="ECO:0000256" key="1">
    <source>
        <dbReference type="ARBA" id="ARBA00004123"/>
    </source>
</evidence>
<sequence length="246" mass="25685">MALCLMLLARGEPAVAAAAKDGEVAAVAKETRFRSRRPANGAAADEFVYECKTCNKCFPSFQALGGHRTSHKKPRLLPPTTPPPPQSEEKPAAADTAAPSPPSPPFPAQVTADATVLAIPVPVVPKQELETGVATAATAIATSSSSKHPRVHECSICGAEFASGQALGGHMRRHRPLVPAAARDDAPRKEKSLLELDLNMPAPCDEAETSLAPATSPRFAFAVAERPPAPLLFPAAAASALVHCHY</sequence>
<protein>
    <recommendedName>
        <fullName evidence="12">C2H2-type domain-containing protein</fullName>
    </recommendedName>
</protein>
<evidence type="ECO:0000256" key="5">
    <source>
        <dbReference type="ARBA" id="ARBA00022833"/>
    </source>
</evidence>
<dbReference type="InterPro" id="IPR013087">
    <property type="entry name" value="Znf_C2H2_type"/>
</dbReference>
<dbReference type="AlphaFoldDB" id="A0A0A8ZJU3"/>
<evidence type="ECO:0000256" key="3">
    <source>
        <dbReference type="ARBA" id="ARBA00022737"/>
    </source>
</evidence>
<evidence type="ECO:0000259" key="12">
    <source>
        <dbReference type="PROSITE" id="PS50157"/>
    </source>
</evidence>
<keyword evidence="8" id="KW-0539">Nucleus</keyword>
<dbReference type="PANTHER" id="PTHR26374:SF454">
    <property type="entry name" value="OS04G0162500 PROTEIN"/>
    <property type="match status" value="1"/>
</dbReference>
<keyword evidence="7" id="KW-0804">Transcription</keyword>
<dbReference type="PROSITE" id="PS50157">
    <property type="entry name" value="ZINC_FINGER_C2H2_2"/>
    <property type="match status" value="2"/>
</dbReference>
<keyword evidence="11" id="KW-0732">Signal</keyword>